<dbReference type="InterPro" id="IPR024083">
    <property type="entry name" value="Fumarase/histidase_N"/>
</dbReference>
<dbReference type="SUPFAM" id="SSF48557">
    <property type="entry name" value="L-aspartase-like"/>
    <property type="match status" value="1"/>
</dbReference>
<dbReference type="Gene3D" id="1.20.200.10">
    <property type="entry name" value="Fumarase/aspartase (Central domain)"/>
    <property type="match status" value="1"/>
</dbReference>
<keyword evidence="3" id="KW-1185">Reference proteome</keyword>
<proteinExistence type="predicted"/>
<dbReference type="Gene3D" id="1.10.275.10">
    <property type="entry name" value="Fumarase/aspartase (N-terminal domain)"/>
    <property type="match status" value="1"/>
</dbReference>
<keyword evidence="1 2" id="KW-0456">Lyase</keyword>
<dbReference type="CDD" id="cd00332">
    <property type="entry name" value="PAL-HAL"/>
    <property type="match status" value="1"/>
</dbReference>
<dbReference type="Pfam" id="PF00221">
    <property type="entry name" value="Lyase_aromatic"/>
    <property type="match status" value="1"/>
</dbReference>
<dbReference type="PANTHER" id="PTHR10362">
    <property type="entry name" value="HISTIDINE AMMONIA-LYASE"/>
    <property type="match status" value="1"/>
</dbReference>
<organism evidence="2 3">
    <name type="scientific">Agrilutibacter solisilvae</name>
    <dbReference type="NCBI Taxonomy" id="2763317"/>
    <lineage>
        <taxon>Bacteria</taxon>
        <taxon>Pseudomonadati</taxon>
        <taxon>Pseudomonadota</taxon>
        <taxon>Gammaproteobacteria</taxon>
        <taxon>Lysobacterales</taxon>
        <taxon>Lysobacteraceae</taxon>
        <taxon>Agrilutibacter</taxon>
    </lineage>
</organism>
<dbReference type="InterPro" id="IPR001106">
    <property type="entry name" value="Aromatic_Lyase"/>
</dbReference>
<dbReference type="InterPro" id="IPR008948">
    <property type="entry name" value="L-Aspartase-like"/>
</dbReference>
<dbReference type="RefSeq" id="WP_200615935.1">
    <property type="nucleotide sequence ID" value="NZ_CP071518.1"/>
</dbReference>
<gene>
    <name evidence="2" type="ORF">I8J32_015055</name>
</gene>
<evidence type="ECO:0000256" key="1">
    <source>
        <dbReference type="ARBA" id="ARBA00023239"/>
    </source>
</evidence>
<name>A0A974XZX8_9GAMM</name>
<dbReference type="FunFam" id="1.10.275.10:FF:000005">
    <property type="entry name" value="Histidine ammonia-lyase"/>
    <property type="match status" value="1"/>
</dbReference>
<dbReference type="GO" id="GO:0016841">
    <property type="term" value="F:ammonia-lyase activity"/>
    <property type="evidence" value="ECO:0007669"/>
    <property type="project" value="InterPro"/>
</dbReference>
<evidence type="ECO:0000313" key="3">
    <source>
        <dbReference type="Proteomes" id="UP000639274"/>
    </source>
</evidence>
<protein>
    <submittedName>
        <fullName evidence="2">Aromatic amino acid lyase</fullName>
    </submittedName>
</protein>
<dbReference type="InterPro" id="IPR022313">
    <property type="entry name" value="Phe/His_NH3-lyase_AS"/>
</dbReference>
<accession>A0A974XZX8</accession>
<dbReference type="Proteomes" id="UP000639274">
    <property type="component" value="Chromosome"/>
</dbReference>
<reference evidence="2 3" key="1">
    <citation type="submission" date="2021-03" db="EMBL/GenBank/DDBJ databases">
        <title>Lysobacter sp. nov. isolated from soil of gangwondo yeongwol, south Korea.</title>
        <authorList>
            <person name="Kim K.R."/>
            <person name="Kim K.H."/>
            <person name="Jeon C.O."/>
        </authorList>
    </citation>
    <scope>NUCLEOTIDE SEQUENCE [LARGE SCALE GENOMIC DNA]</scope>
    <source>
        <strain evidence="2 3">R19</strain>
    </source>
</reference>
<sequence length="631" mass="67693">MKSITLDGRSLTRAQLVAVAHGATVELAAHQLPAVQRAADFLAEQARREEPIYGVNTGFGSNADKLLGAHRLRDQLPGAQPAQDSLPEELQRNLIVTHAVCVGEPFAQDVVRAMLCIRINTLMRGHSGIRVEILQALTRMLNAGVVPVVPQLGSVGASGDLAPLSHLAIVLLGGGEAFYKGERLQGAQALARAGLAPVTLSYKEGLALNNGTAQMLATGVLALAQLESLVDTADLAAAMTLDAFAGRLGAFAEEVHALRPHPGQVQTAANLRQLLQGSTLCDIAYHLVPRFRSWQPGSWEDAQSQALRFDIGWDWVPFNQRHGREKFYQRFRPFRGGKKHQPQDSYSLRCVPQVHGAVRDALAQAARVLDIELNSLTDNPIVFPDAQADHVEQQVISAGHFHGMPLALAMSYVKAAIPVLASISERRLNKLVDSATNDGLPGFLIGNEDGTESGHMIVQYTAAAIVNDLASRAMPASVYSIPTSANAEDHVSMGANEARHVLAMASDLGKVLALELYTAAQALDLRRDMINAARALAKRTDAVGLAAKISGAPLPDSDEREGFLAEVERLRVELAEAEAFHPGESVARAHAAIRRRVAFLDRDRALDGEVAIMVELVREGVILGASLGLQD</sequence>
<dbReference type="KEGG" id="lsf:I8J32_015055"/>
<dbReference type="EMBL" id="CP071518">
    <property type="protein sequence ID" value="QSX78018.1"/>
    <property type="molecule type" value="Genomic_DNA"/>
</dbReference>
<evidence type="ECO:0000313" key="2">
    <source>
        <dbReference type="EMBL" id="QSX78018.1"/>
    </source>
</evidence>
<dbReference type="AlphaFoldDB" id="A0A974XZX8"/>
<dbReference type="PROSITE" id="PS00488">
    <property type="entry name" value="PAL_HISTIDASE"/>
    <property type="match status" value="1"/>
</dbReference>